<feature type="signal peptide" evidence="1">
    <location>
        <begin position="1"/>
        <end position="26"/>
    </location>
</feature>
<organism evidence="2 3">
    <name type="scientific">Clostridium mobile</name>
    <dbReference type="NCBI Taxonomy" id="2841512"/>
    <lineage>
        <taxon>Bacteria</taxon>
        <taxon>Bacillati</taxon>
        <taxon>Bacillota</taxon>
        <taxon>Clostridia</taxon>
        <taxon>Eubacteriales</taxon>
        <taxon>Clostridiaceae</taxon>
        <taxon>Clostridium</taxon>
    </lineage>
</organism>
<evidence type="ECO:0000313" key="3">
    <source>
        <dbReference type="Proteomes" id="UP000726170"/>
    </source>
</evidence>
<keyword evidence="3" id="KW-1185">Reference proteome</keyword>
<name>A0ABS6EGY2_9CLOT</name>
<protein>
    <submittedName>
        <fullName evidence="2">Uncharacterized protein</fullName>
    </submittedName>
</protein>
<accession>A0ABS6EGY2</accession>
<evidence type="ECO:0000256" key="1">
    <source>
        <dbReference type="SAM" id="SignalP"/>
    </source>
</evidence>
<keyword evidence="1" id="KW-0732">Signal</keyword>
<evidence type="ECO:0000313" key="2">
    <source>
        <dbReference type="EMBL" id="MBU5484027.1"/>
    </source>
</evidence>
<feature type="chain" id="PRO_5047133634" evidence="1">
    <location>
        <begin position="27"/>
        <end position="157"/>
    </location>
</feature>
<proteinExistence type="predicted"/>
<dbReference type="RefSeq" id="WP_216438523.1">
    <property type="nucleotide sequence ID" value="NZ_JAHLQF010000002.1"/>
</dbReference>
<sequence length="157" mass="17806">MLIKNLKKFAALGLFISLGISSTTFALSNPDSNEIKNPDKKIEDSKDRTGCKERKNKHKNFIDPATMKELGITNDDIRSARESGKTLFDIAKEKKGLSEKEVKEIIIKNRTERINKKVEEGKIPKEKADNILLKMRSNIEKWDGSLTSPRADKETCK</sequence>
<dbReference type="EMBL" id="JAHLQF010000002">
    <property type="protein sequence ID" value="MBU5484027.1"/>
    <property type="molecule type" value="Genomic_DNA"/>
</dbReference>
<gene>
    <name evidence="2" type="ORF">KQI86_06765</name>
</gene>
<reference evidence="2 3" key="1">
    <citation type="submission" date="2021-06" db="EMBL/GenBank/DDBJ databases">
        <authorList>
            <person name="Sun Q."/>
            <person name="Li D."/>
        </authorList>
    </citation>
    <scope>NUCLEOTIDE SEQUENCE [LARGE SCALE GENOMIC DNA]</scope>
    <source>
        <strain evidence="2 3">MSJ-11</strain>
    </source>
</reference>
<dbReference type="Proteomes" id="UP000726170">
    <property type="component" value="Unassembled WGS sequence"/>
</dbReference>
<comment type="caution">
    <text evidence="2">The sequence shown here is derived from an EMBL/GenBank/DDBJ whole genome shotgun (WGS) entry which is preliminary data.</text>
</comment>